<feature type="transmembrane region" description="Helical" evidence="1">
    <location>
        <begin position="130"/>
        <end position="148"/>
    </location>
</feature>
<evidence type="ECO:0000256" key="1">
    <source>
        <dbReference type="SAM" id="Phobius"/>
    </source>
</evidence>
<keyword evidence="3" id="KW-1185">Reference proteome</keyword>
<feature type="transmembrane region" description="Helical" evidence="1">
    <location>
        <begin position="39"/>
        <end position="61"/>
    </location>
</feature>
<feature type="transmembrane region" description="Helical" evidence="1">
    <location>
        <begin position="202"/>
        <end position="223"/>
    </location>
</feature>
<keyword evidence="1" id="KW-1133">Transmembrane helix</keyword>
<dbReference type="Proteomes" id="UP001320876">
    <property type="component" value="Unassembled WGS sequence"/>
</dbReference>
<feature type="transmembrane region" description="Helical" evidence="1">
    <location>
        <begin position="82"/>
        <end position="110"/>
    </location>
</feature>
<gene>
    <name evidence="2" type="ORF">OKA05_09415</name>
</gene>
<keyword evidence="1" id="KW-0472">Membrane</keyword>
<accession>A0ABT3GH59</accession>
<organism evidence="2 3">
    <name type="scientific">Luteolibacter arcticus</name>
    <dbReference type="NCBI Taxonomy" id="1581411"/>
    <lineage>
        <taxon>Bacteria</taxon>
        <taxon>Pseudomonadati</taxon>
        <taxon>Verrucomicrobiota</taxon>
        <taxon>Verrucomicrobiia</taxon>
        <taxon>Verrucomicrobiales</taxon>
        <taxon>Verrucomicrobiaceae</taxon>
        <taxon>Luteolibacter</taxon>
    </lineage>
</organism>
<evidence type="ECO:0000313" key="3">
    <source>
        <dbReference type="Proteomes" id="UP001320876"/>
    </source>
</evidence>
<comment type="caution">
    <text evidence="2">The sequence shown here is derived from an EMBL/GenBank/DDBJ whole genome shotgun (WGS) entry which is preliminary data.</text>
</comment>
<evidence type="ECO:0000313" key="2">
    <source>
        <dbReference type="EMBL" id="MCW1922768.1"/>
    </source>
</evidence>
<name>A0ABT3GH59_9BACT</name>
<sequence>MIVDCLSSMGAGLSLLAANVAMPEISGPWYSSPDAWAALLTLTLLEIVLGIDNIVFISILVDRLPEEHRKKARLIGLGLAMVMRLLLLFTLKWIMGLVAPLFFIPIHPALHQAMYSEEVVRALAASGGKLGISVKDLILLGGGFFLIWKSTKEIHHKLEGQEEGHATKAVATFGAILVQIAMIDIIFSLDSVITAVGMAKDLTVMALAVIISVLVMMVSSGAISSYVSKHPSVKMLALSFLILIGTALMAEGLHFHIPKGYIYFAMAFSLGVEMLNLKLRSKGSVAQQIVEQ</sequence>
<proteinExistence type="predicted"/>
<reference evidence="2 3" key="1">
    <citation type="submission" date="2022-10" db="EMBL/GenBank/DDBJ databases">
        <title>Luteolibacter arcticus strain CCTCC AB 2014275, whole genome shotgun sequencing project.</title>
        <authorList>
            <person name="Zhao G."/>
            <person name="Shen L."/>
        </authorList>
    </citation>
    <scope>NUCLEOTIDE SEQUENCE [LARGE SCALE GENOMIC DNA]</scope>
    <source>
        <strain evidence="2 3">CCTCC AB 2014275</strain>
    </source>
</reference>
<dbReference type="InterPro" id="IPR005496">
    <property type="entry name" value="Integral_membrane_TerC"/>
</dbReference>
<feature type="transmembrane region" description="Helical" evidence="1">
    <location>
        <begin position="235"/>
        <end position="255"/>
    </location>
</feature>
<keyword evidence="1" id="KW-0812">Transmembrane</keyword>
<dbReference type="PANTHER" id="PTHR30060">
    <property type="entry name" value="INNER MEMBRANE PROTEIN"/>
    <property type="match status" value="1"/>
</dbReference>
<dbReference type="PANTHER" id="PTHR30060:SF0">
    <property type="entry name" value="COILED-COIL PROTEIN (DUF2040)-RELATED"/>
    <property type="match status" value="1"/>
</dbReference>
<dbReference type="EMBL" id="JAPDDT010000003">
    <property type="protein sequence ID" value="MCW1922768.1"/>
    <property type="molecule type" value="Genomic_DNA"/>
</dbReference>
<feature type="transmembrane region" description="Helical" evidence="1">
    <location>
        <begin position="169"/>
        <end position="196"/>
    </location>
</feature>
<dbReference type="Pfam" id="PF03741">
    <property type="entry name" value="TerC"/>
    <property type="match status" value="1"/>
</dbReference>
<protein>
    <submittedName>
        <fullName evidence="2">TerC family protein</fullName>
    </submittedName>
</protein>